<dbReference type="InterPro" id="IPR009057">
    <property type="entry name" value="Homeodomain-like_sf"/>
</dbReference>
<evidence type="ECO:0000256" key="3">
    <source>
        <dbReference type="ARBA" id="ARBA00023163"/>
    </source>
</evidence>
<dbReference type="Pfam" id="PF00440">
    <property type="entry name" value="TetR_N"/>
    <property type="match status" value="1"/>
</dbReference>
<evidence type="ECO:0000256" key="2">
    <source>
        <dbReference type="ARBA" id="ARBA00023125"/>
    </source>
</evidence>
<gene>
    <name evidence="7" type="ORF">GCM10010218_14590</name>
</gene>
<dbReference type="Pfam" id="PF17754">
    <property type="entry name" value="TetR_C_14"/>
    <property type="match status" value="1"/>
</dbReference>
<feature type="DNA-binding region" description="H-T-H motif" evidence="4">
    <location>
        <begin position="51"/>
        <end position="70"/>
    </location>
</feature>
<evidence type="ECO:0000313" key="8">
    <source>
        <dbReference type="Proteomes" id="UP000638313"/>
    </source>
</evidence>
<reference evidence="7" key="2">
    <citation type="submission" date="2020-09" db="EMBL/GenBank/DDBJ databases">
        <authorList>
            <person name="Sun Q."/>
            <person name="Ohkuma M."/>
        </authorList>
    </citation>
    <scope>NUCLEOTIDE SEQUENCE</scope>
    <source>
        <strain evidence="7">JCM 4059</strain>
    </source>
</reference>
<dbReference type="GO" id="GO:0000976">
    <property type="term" value="F:transcription cis-regulatory region binding"/>
    <property type="evidence" value="ECO:0007669"/>
    <property type="project" value="TreeGrafter"/>
</dbReference>
<dbReference type="Gene3D" id="1.10.357.10">
    <property type="entry name" value="Tetracycline Repressor, domain 2"/>
    <property type="match status" value="1"/>
</dbReference>
<proteinExistence type="predicted"/>
<keyword evidence="1" id="KW-0805">Transcription regulation</keyword>
<name>A0A919AZN2_9ACTN</name>
<dbReference type="InterPro" id="IPR001647">
    <property type="entry name" value="HTH_TetR"/>
</dbReference>
<evidence type="ECO:0000313" key="7">
    <source>
        <dbReference type="EMBL" id="GHF34509.1"/>
    </source>
</evidence>
<dbReference type="Gene3D" id="1.10.10.60">
    <property type="entry name" value="Homeodomain-like"/>
    <property type="match status" value="1"/>
</dbReference>
<dbReference type="PROSITE" id="PS50977">
    <property type="entry name" value="HTH_TETR_2"/>
    <property type="match status" value="1"/>
</dbReference>
<reference evidence="7" key="1">
    <citation type="journal article" date="2014" name="Int. J. Syst. Evol. Microbiol.">
        <title>Complete genome sequence of Corynebacterium casei LMG S-19264T (=DSM 44701T), isolated from a smear-ripened cheese.</title>
        <authorList>
            <consortium name="US DOE Joint Genome Institute (JGI-PGF)"/>
            <person name="Walter F."/>
            <person name="Albersmeier A."/>
            <person name="Kalinowski J."/>
            <person name="Ruckert C."/>
        </authorList>
    </citation>
    <scope>NUCLEOTIDE SEQUENCE</scope>
    <source>
        <strain evidence="7">JCM 4059</strain>
    </source>
</reference>
<dbReference type="SUPFAM" id="SSF46689">
    <property type="entry name" value="Homeodomain-like"/>
    <property type="match status" value="1"/>
</dbReference>
<evidence type="ECO:0000256" key="1">
    <source>
        <dbReference type="ARBA" id="ARBA00023015"/>
    </source>
</evidence>
<dbReference type="PROSITE" id="PS01081">
    <property type="entry name" value="HTH_TETR_1"/>
    <property type="match status" value="1"/>
</dbReference>
<dbReference type="InterPro" id="IPR041347">
    <property type="entry name" value="MftR_C"/>
</dbReference>
<protein>
    <submittedName>
        <fullName evidence="7">TetR family transcriptional regulator</fullName>
    </submittedName>
</protein>
<dbReference type="GO" id="GO:0003700">
    <property type="term" value="F:DNA-binding transcription factor activity"/>
    <property type="evidence" value="ECO:0007669"/>
    <property type="project" value="TreeGrafter"/>
</dbReference>
<dbReference type="PRINTS" id="PR00455">
    <property type="entry name" value="HTHTETR"/>
</dbReference>
<evidence type="ECO:0000256" key="5">
    <source>
        <dbReference type="SAM" id="MobiDB-lite"/>
    </source>
</evidence>
<dbReference type="AlphaFoldDB" id="A0A919AZN2"/>
<dbReference type="RefSeq" id="WP_190128588.1">
    <property type="nucleotide sequence ID" value="NZ_BNBD01000002.1"/>
</dbReference>
<dbReference type="EMBL" id="BNBD01000002">
    <property type="protein sequence ID" value="GHF34509.1"/>
    <property type="molecule type" value="Genomic_DNA"/>
</dbReference>
<evidence type="ECO:0000259" key="6">
    <source>
        <dbReference type="PROSITE" id="PS50977"/>
    </source>
</evidence>
<comment type="caution">
    <text evidence="7">The sequence shown here is derived from an EMBL/GenBank/DDBJ whole genome shotgun (WGS) entry which is preliminary data.</text>
</comment>
<sequence length="224" mass="25326">MHATQDETEPPSAPSAALRPGLRERKKQRTRDALIRSALELFAERGYEGTTVDEIACAADVSQRTFFRYFAGKEDVALAVQQMVETHFFEAVCERPAAESPLTALRTAVMSSWDTIEEAIASVVPLELHLRTYQMIQTTPQLIAAHLRRTAELEDRLTEVIARREGLPPEDPRPRILVAAFSGVMRETGKRWGLLMEQDMEEFRRQTAAYLDQIGPALAENWRS</sequence>
<dbReference type="Proteomes" id="UP000638313">
    <property type="component" value="Unassembled WGS sequence"/>
</dbReference>
<organism evidence="7 8">
    <name type="scientific">Streptomyces mashuensis</name>
    <dbReference type="NCBI Taxonomy" id="33904"/>
    <lineage>
        <taxon>Bacteria</taxon>
        <taxon>Bacillati</taxon>
        <taxon>Actinomycetota</taxon>
        <taxon>Actinomycetes</taxon>
        <taxon>Kitasatosporales</taxon>
        <taxon>Streptomycetaceae</taxon>
        <taxon>Streptomyces</taxon>
    </lineage>
</organism>
<feature type="domain" description="HTH tetR-type" evidence="6">
    <location>
        <begin position="28"/>
        <end position="88"/>
    </location>
</feature>
<evidence type="ECO:0000256" key="4">
    <source>
        <dbReference type="PROSITE-ProRule" id="PRU00335"/>
    </source>
</evidence>
<dbReference type="PANTHER" id="PTHR30055">
    <property type="entry name" value="HTH-TYPE TRANSCRIPTIONAL REGULATOR RUTR"/>
    <property type="match status" value="1"/>
</dbReference>
<keyword evidence="8" id="KW-1185">Reference proteome</keyword>
<accession>A0A919AZN2</accession>
<dbReference type="PANTHER" id="PTHR30055:SF238">
    <property type="entry name" value="MYCOFACTOCIN BIOSYNTHESIS TRANSCRIPTIONAL REGULATOR MFTR-RELATED"/>
    <property type="match status" value="1"/>
</dbReference>
<feature type="region of interest" description="Disordered" evidence="5">
    <location>
        <begin position="1"/>
        <end position="29"/>
    </location>
</feature>
<dbReference type="InterPro" id="IPR050109">
    <property type="entry name" value="HTH-type_TetR-like_transc_reg"/>
</dbReference>
<keyword evidence="2 4" id="KW-0238">DNA-binding</keyword>
<keyword evidence="3" id="KW-0804">Transcription</keyword>
<dbReference type="InterPro" id="IPR023772">
    <property type="entry name" value="DNA-bd_HTH_TetR-type_CS"/>
</dbReference>